<comment type="function">
    <text evidence="4">Alkaline phosphatase with broad substrate specificity.</text>
</comment>
<feature type="active site" description="Phosphothreonine intermediate" evidence="5">
    <location>
        <position position="75"/>
    </location>
</feature>
<feature type="chain" id="PRO_5032512436" description="Alkaline phosphatase" evidence="7">
    <location>
        <begin position="22"/>
        <end position="539"/>
    </location>
</feature>
<evidence type="ECO:0000256" key="2">
    <source>
        <dbReference type="ARBA" id="ARBA00022723"/>
    </source>
</evidence>
<dbReference type="GO" id="GO:0004035">
    <property type="term" value="F:alkaline phosphatase activity"/>
    <property type="evidence" value="ECO:0007669"/>
    <property type="project" value="UniProtKB-EC"/>
</dbReference>
<dbReference type="PANTHER" id="PTHR10151">
    <property type="entry name" value="ECTONUCLEOTIDE PYROPHOSPHATASE/PHOSPHODIESTERASE"/>
    <property type="match status" value="1"/>
</dbReference>
<evidence type="ECO:0000256" key="6">
    <source>
        <dbReference type="PIRSR" id="PIRSR031924-51"/>
    </source>
</evidence>
<dbReference type="RefSeq" id="WP_183932893.1">
    <property type="nucleotide sequence ID" value="NZ_JACICF010000001.1"/>
</dbReference>
<dbReference type="InterPro" id="IPR026263">
    <property type="entry name" value="Alkaline_phosphatase_prok"/>
</dbReference>
<reference evidence="8 9" key="1">
    <citation type="submission" date="2020-08" db="EMBL/GenBank/DDBJ databases">
        <title>Genomic Encyclopedia of Type Strains, Phase IV (KMG-IV): sequencing the most valuable type-strain genomes for metagenomic binning, comparative biology and taxonomic classification.</title>
        <authorList>
            <person name="Goeker M."/>
        </authorList>
    </citation>
    <scope>NUCLEOTIDE SEQUENCE [LARGE SCALE GENOMIC DNA]</scope>
    <source>
        <strain evidence="8 9">DSM 24194</strain>
    </source>
</reference>
<dbReference type="Pfam" id="PF01663">
    <property type="entry name" value="Phosphodiest"/>
    <property type="match status" value="1"/>
</dbReference>
<evidence type="ECO:0000256" key="4">
    <source>
        <dbReference type="PIRNR" id="PIRNR031924"/>
    </source>
</evidence>
<gene>
    <name evidence="8" type="ORF">FHS50_000582</name>
</gene>
<evidence type="ECO:0000256" key="1">
    <source>
        <dbReference type="ARBA" id="ARBA00022553"/>
    </source>
</evidence>
<keyword evidence="3 7" id="KW-0732">Signal</keyword>
<evidence type="ECO:0000256" key="7">
    <source>
        <dbReference type="SAM" id="SignalP"/>
    </source>
</evidence>
<keyword evidence="4" id="KW-0862">Zinc</keyword>
<dbReference type="EC" id="3.1.3.1" evidence="4"/>
<feature type="binding site" evidence="6">
    <location>
        <position position="96"/>
    </location>
    <ligand>
        <name>substrate</name>
    </ligand>
</feature>
<evidence type="ECO:0000313" key="8">
    <source>
        <dbReference type="EMBL" id="MBB3763559.1"/>
    </source>
</evidence>
<dbReference type="PANTHER" id="PTHR10151:SF120">
    <property type="entry name" value="BIS(5'-ADENOSYL)-TRIPHOSPHATASE"/>
    <property type="match status" value="1"/>
</dbReference>
<feature type="signal peptide" evidence="7">
    <location>
        <begin position="1"/>
        <end position="21"/>
    </location>
</feature>
<comment type="catalytic activity">
    <reaction evidence="4">
        <text>a phosphate monoester + H2O = an alcohol + phosphate</text>
        <dbReference type="Rhea" id="RHEA:15017"/>
        <dbReference type="ChEBI" id="CHEBI:15377"/>
        <dbReference type="ChEBI" id="CHEBI:30879"/>
        <dbReference type="ChEBI" id="CHEBI:43474"/>
        <dbReference type="ChEBI" id="CHEBI:67140"/>
        <dbReference type="EC" id="3.1.3.1"/>
    </reaction>
</comment>
<keyword evidence="2 4" id="KW-0479">Metal-binding</keyword>
<dbReference type="InterPro" id="IPR002591">
    <property type="entry name" value="Phosphodiest/P_Trfase"/>
</dbReference>
<dbReference type="Gene3D" id="3.30.1360.150">
    <property type="match status" value="1"/>
</dbReference>
<dbReference type="Gene3D" id="3.40.720.10">
    <property type="entry name" value="Alkaline Phosphatase, subunit A"/>
    <property type="match status" value="1"/>
</dbReference>
<evidence type="ECO:0000313" key="9">
    <source>
        <dbReference type="Proteomes" id="UP000578569"/>
    </source>
</evidence>
<organism evidence="8 9">
    <name type="scientific">Sphingomicrobium lutaoense</name>
    <dbReference type="NCBI Taxonomy" id="515949"/>
    <lineage>
        <taxon>Bacteria</taxon>
        <taxon>Pseudomonadati</taxon>
        <taxon>Pseudomonadota</taxon>
        <taxon>Alphaproteobacteria</taxon>
        <taxon>Sphingomonadales</taxon>
        <taxon>Sphingomonadaceae</taxon>
        <taxon>Sphingomicrobium</taxon>
    </lineage>
</organism>
<accession>A0A839YWI8</accession>
<evidence type="ECO:0000256" key="3">
    <source>
        <dbReference type="ARBA" id="ARBA00022729"/>
    </source>
</evidence>
<dbReference type="Proteomes" id="UP000578569">
    <property type="component" value="Unassembled WGS sequence"/>
</dbReference>
<name>A0A839YWI8_9SPHN</name>
<comment type="cofactor">
    <cofactor evidence="4">
        <name>Zn(2+)</name>
        <dbReference type="ChEBI" id="CHEBI:29105"/>
    </cofactor>
    <text evidence="4">Binds 2 Zn(2+) ions.</text>
</comment>
<comment type="caution">
    <text evidence="8">The sequence shown here is derived from an EMBL/GenBank/DDBJ whole genome shotgun (WGS) entry which is preliminary data.</text>
</comment>
<protein>
    <recommendedName>
        <fullName evidence="4">Alkaline phosphatase</fullName>
        <ecNumber evidence="4">3.1.3.1</ecNumber>
    </recommendedName>
</protein>
<dbReference type="PIRSF" id="PIRSF031924">
    <property type="entry name" value="Pi-irrepressible_AP"/>
    <property type="match status" value="1"/>
</dbReference>
<proteinExistence type="predicted"/>
<dbReference type="AlphaFoldDB" id="A0A839YWI8"/>
<evidence type="ECO:0000256" key="5">
    <source>
        <dbReference type="PIRSR" id="PIRSR031924-50"/>
    </source>
</evidence>
<feature type="binding site" evidence="6">
    <location>
        <begin position="157"/>
        <end position="159"/>
    </location>
    <ligand>
        <name>substrate</name>
    </ligand>
</feature>
<dbReference type="InterPro" id="IPR017850">
    <property type="entry name" value="Alkaline_phosphatase_core_sf"/>
</dbReference>
<sequence>MRRLGMMLAGVSLAAAQPAVAQGSDAPDLLIAISVDQLSSDLYEQYAPLFTAGLKRVNQGTIFINGYQAQMATETCPGHSTILTGSYPARTGIVANAWLDLALERENKLVYCAEDVKAELAEGEAYRVSPVHLLVPTLGERMKARNPASRNVAVAGKDRSAVMMGGHHPDQRWYWGRNGWTSDLDRQVPQSVPAATEAAKAMIATGIPALEYPPYCGAKSAATAVKGSEHVVGAGQLAVPPGDVRAFQTSPAYDGAVLALAAALVREMQLGRQGQTDLLSIGLSATDYVGHSYGSEGGEMCLQLLALDRSLGDFFTTLDGWDVDYAVVLTSDHGALDVPDRLNAKGVSKAQWLDPALSTEQVSIKVAEKLGLNGRLIYGSAPGDVHLNPLIEGKLATRVVREVKKSYSEHPQIEAVFEADEIARLPIPSGDPTNWTLAQRVRASFHPERSGDLIVVAREYVQPIANPGTGYVSTHGSPWDYDRRVPIVFWRPGGMGDVREEGVSTVDILPTLAAQIGLPLDGAEIDGRCIRNVPGIICD</sequence>
<dbReference type="EMBL" id="JACICF010000001">
    <property type="protein sequence ID" value="MBB3763559.1"/>
    <property type="molecule type" value="Genomic_DNA"/>
</dbReference>
<dbReference type="SUPFAM" id="SSF53649">
    <property type="entry name" value="Alkaline phosphatase-like"/>
    <property type="match status" value="1"/>
</dbReference>
<keyword evidence="9" id="KW-1185">Reference proteome</keyword>
<dbReference type="GO" id="GO:0046872">
    <property type="term" value="F:metal ion binding"/>
    <property type="evidence" value="ECO:0007669"/>
    <property type="project" value="UniProtKB-KW"/>
</dbReference>
<keyword evidence="1 5" id="KW-0597">Phosphoprotein</keyword>